<evidence type="ECO:0000313" key="2">
    <source>
        <dbReference type="Proteomes" id="UP000468531"/>
    </source>
</evidence>
<accession>A0A6P1BCM4</accession>
<name>A0A6P1BCM4_9BRAD</name>
<keyword evidence="2" id="KW-1185">Reference proteome</keyword>
<comment type="caution">
    <text evidence="1">The sequence shown here is derived from an EMBL/GenBank/DDBJ whole genome shotgun (WGS) entry which is preliminary data.</text>
</comment>
<evidence type="ECO:0008006" key="3">
    <source>
        <dbReference type="Google" id="ProtNLM"/>
    </source>
</evidence>
<gene>
    <name evidence="1" type="ORF">FNJ47_10170</name>
</gene>
<dbReference type="AlphaFoldDB" id="A0A6P1BCM4"/>
<reference evidence="1 2" key="1">
    <citation type="journal article" date="2020" name="Arch. Microbiol.">
        <title>Bradyrhizobium uaiense sp. nov., a new highly efficient cowpea symbiont.</title>
        <authorList>
            <person name="Cabral Michel D."/>
            <person name="Azarias Guimaraes A."/>
            <person name="Martins da Costa E."/>
            <person name="Soares de Carvalho T."/>
            <person name="Balsanelli E."/>
            <person name="Willems A."/>
            <person name="Maltempi de Souza E."/>
            <person name="de Souza Moreira F.M."/>
        </authorList>
    </citation>
    <scope>NUCLEOTIDE SEQUENCE [LARGE SCALE GENOMIC DNA]</scope>
    <source>
        <strain evidence="1 2">UFLA 03-164</strain>
    </source>
</reference>
<dbReference type="SUPFAM" id="SSF53448">
    <property type="entry name" value="Nucleotide-diphospho-sugar transferases"/>
    <property type="match status" value="1"/>
</dbReference>
<protein>
    <recommendedName>
        <fullName evidence="3">Glycosyltransferase</fullName>
    </recommendedName>
</protein>
<dbReference type="InterPro" id="IPR029044">
    <property type="entry name" value="Nucleotide-diphossugar_trans"/>
</dbReference>
<dbReference type="Proteomes" id="UP000468531">
    <property type="component" value="Unassembled WGS sequence"/>
</dbReference>
<organism evidence="1 2">
    <name type="scientific">Bradyrhizobium uaiense</name>
    <dbReference type="NCBI Taxonomy" id="2594946"/>
    <lineage>
        <taxon>Bacteria</taxon>
        <taxon>Pseudomonadati</taxon>
        <taxon>Pseudomonadota</taxon>
        <taxon>Alphaproteobacteria</taxon>
        <taxon>Hyphomicrobiales</taxon>
        <taxon>Nitrobacteraceae</taxon>
        <taxon>Bradyrhizobium</taxon>
    </lineage>
</organism>
<proteinExistence type="predicted"/>
<dbReference type="Gene3D" id="3.90.550.40">
    <property type="match status" value="1"/>
</dbReference>
<dbReference type="EMBL" id="VKHP01000029">
    <property type="protein sequence ID" value="NEU96187.1"/>
    <property type="molecule type" value="Genomic_DNA"/>
</dbReference>
<dbReference type="RefSeq" id="WP_163152927.1">
    <property type="nucleotide sequence ID" value="NZ_VKHP01000029.1"/>
</dbReference>
<evidence type="ECO:0000313" key="1">
    <source>
        <dbReference type="EMBL" id="NEU96187.1"/>
    </source>
</evidence>
<sequence length="249" mass="28014">MSQPPYILVATPTYGGLATTSYITSLLTLQTTCLELGVGMGVRFFSDSLVTRARNELVRQFLAHEHATHLMFIDADIGFSPDQVLRLLKFNVDVAAGAYPLKEVDWAKAERAIKAGRSNVQTAALHYVLAWEDSTAITARDGFAPVKRIGTGFLLIRRNVIERMCDAYPELRHIAPVYAGHVPENSPRWALFDCMIDPETKEYLSEDYAFCRRWRDLGGEIWLDTFSKLNHTGPVTFTGDLQAQFIRPE</sequence>